<dbReference type="InterPro" id="IPR011032">
    <property type="entry name" value="GroES-like_sf"/>
</dbReference>
<dbReference type="InterPro" id="IPR036291">
    <property type="entry name" value="NAD(P)-bd_dom_sf"/>
</dbReference>
<evidence type="ECO:0000313" key="4">
    <source>
        <dbReference type="EMBL" id="MFC6238457.1"/>
    </source>
</evidence>
<dbReference type="SUPFAM" id="SSF51735">
    <property type="entry name" value="NAD(P)-binding Rossmann-fold domains"/>
    <property type="match status" value="1"/>
</dbReference>
<dbReference type="InterPro" id="IPR020843">
    <property type="entry name" value="ER"/>
</dbReference>
<evidence type="ECO:0000256" key="2">
    <source>
        <dbReference type="ARBA" id="ARBA00023002"/>
    </source>
</evidence>
<proteinExistence type="predicted"/>
<accession>A0ABW1T184</accession>
<evidence type="ECO:0000313" key="5">
    <source>
        <dbReference type="Proteomes" id="UP001596138"/>
    </source>
</evidence>
<dbReference type="Proteomes" id="UP001596138">
    <property type="component" value="Unassembled WGS sequence"/>
</dbReference>
<dbReference type="Pfam" id="PF00107">
    <property type="entry name" value="ADH_zinc_N"/>
    <property type="match status" value="1"/>
</dbReference>
<dbReference type="PANTHER" id="PTHR48106">
    <property type="entry name" value="QUINONE OXIDOREDUCTASE PIG3-RELATED"/>
    <property type="match status" value="1"/>
</dbReference>
<evidence type="ECO:0000256" key="1">
    <source>
        <dbReference type="ARBA" id="ARBA00022857"/>
    </source>
</evidence>
<organism evidence="4 5">
    <name type="scientific">Longivirga aurantiaca</name>
    <dbReference type="NCBI Taxonomy" id="1837743"/>
    <lineage>
        <taxon>Bacteria</taxon>
        <taxon>Bacillati</taxon>
        <taxon>Actinomycetota</taxon>
        <taxon>Actinomycetes</taxon>
        <taxon>Sporichthyales</taxon>
        <taxon>Sporichthyaceae</taxon>
        <taxon>Longivirga</taxon>
    </lineage>
</organism>
<dbReference type="PANTHER" id="PTHR48106:SF13">
    <property type="entry name" value="QUINONE OXIDOREDUCTASE-RELATED"/>
    <property type="match status" value="1"/>
</dbReference>
<dbReference type="SUPFAM" id="SSF50129">
    <property type="entry name" value="GroES-like"/>
    <property type="match status" value="1"/>
</dbReference>
<dbReference type="Gene3D" id="3.90.180.10">
    <property type="entry name" value="Medium-chain alcohol dehydrogenases, catalytic domain"/>
    <property type="match status" value="1"/>
</dbReference>
<reference evidence="5" key="1">
    <citation type="journal article" date="2019" name="Int. J. Syst. Evol. Microbiol.">
        <title>The Global Catalogue of Microorganisms (GCM) 10K type strain sequencing project: providing services to taxonomists for standard genome sequencing and annotation.</title>
        <authorList>
            <consortium name="The Broad Institute Genomics Platform"/>
            <consortium name="The Broad Institute Genome Sequencing Center for Infectious Disease"/>
            <person name="Wu L."/>
            <person name="Ma J."/>
        </authorList>
    </citation>
    <scope>NUCLEOTIDE SEQUENCE [LARGE SCALE GENOMIC DNA]</scope>
    <source>
        <strain evidence="5">CGMCC 4.7317</strain>
    </source>
</reference>
<evidence type="ECO:0000259" key="3">
    <source>
        <dbReference type="SMART" id="SM00829"/>
    </source>
</evidence>
<comment type="caution">
    <text evidence="4">The sequence shown here is derived from an EMBL/GenBank/DDBJ whole genome shotgun (WGS) entry which is preliminary data.</text>
</comment>
<name>A0ABW1T184_9ACTN</name>
<dbReference type="InterPro" id="IPR013154">
    <property type="entry name" value="ADH-like_N"/>
</dbReference>
<dbReference type="SMART" id="SM00829">
    <property type="entry name" value="PKS_ER"/>
    <property type="match status" value="1"/>
</dbReference>
<protein>
    <submittedName>
        <fullName evidence="4">Zinc-binding alcohol dehydrogenase family protein</fullName>
    </submittedName>
</protein>
<keyword evidence="2" id="KW-0560">Oxidoreductase</keyword>
<sequence length="333" mass="34726">MRAIQVRSFGGPEVLEPVVLAEPHAGPGELLVHVTGAGVNFADTHQIENTYLSGSELPFVPGSEVVGVVDPEGFPRRVCGFVAHGGGYAERAVVRSNLAFDVPDGVSDAAALSLLVQGLTAWHLVKTCARVQPGESVVVHAAAGGVGNLAVQLAKQAGAGRVIATASSQDKIDLALDLGADVGVVGSPEAHPRDIEHLLMDANGGGKVDVVFEMVGGTTFDGSLMALAPFGRLVTYGMASRTAPHPVSPGNLLVGSHSIIGFWLVDAMHPKRARTMIVEPLAELVAMVADKRLRPLAGHTYALSHARQAHEDLRARRTTGKVVLDPTLDGDRA</sequence>
<keyword evidence="5" id="KW-1185">Reference proteome</keyword>
<dbReference type="EMBL" id="JBHSTI010000008">
    <property type="protein sequence ID" value="MFC6238457.1"/>
    <property type="molecule type" value="Genomic_DNA"/>
</dbReference>
<keyword evidence="1" id="KW-0521">NADP</keyword>
<feature type="domain" description="Enoyl reductase (ER)" evidence="3">
    <location>
        <begin position="10"/>
        <end position="324"/>
    </location>
</feature>
<dbReference type="Pfam" id="PF08240">
    <property type="entry name" value="ADH_N"/>
    <property type="match status" value="1"/>
</dbReference>
<dbReference type="InterPro" id="IPR013149">
    <property type="entry name" value="ADH-like_C"/>
</dbReference>
<dbReference type="Gene3D" id="3.40.50.720">
    <property type="entry name" value="NAD(P)-binding Rossmann-like Domain"/>
    <property type="match status" value="1"/>
</dbReference>
<gene>
    <name evidence="4" type="ORF">ACFQGU_11260</name>
</gene>
<dbReference type="RefSeq" id="WP_386766691.1">
    <property type="nucleotide sequence ID" value="NZ_JBHSTI010000008.1"/>
</dbReference>